<evidence type="ECO:0000313" key="5">
    <source>
        <dbReference type="Proteomes" id="UP000654108"/>
    </source>
</evidence>
<evidence type="ECO:0000256" key="1">
    <source>
        <dbReference type="ARBA" id="ARBA00022630"/>
    </source>
</evidence>
<proteinExistence type="predicted"/>
<sequence>MRTELQIRSEAVCDLLGCRIPLVLAGMGGVARSELVAAVTAAGGFGFLGMVREPVDLIEREVRRVRDAGHMAFGVNLIPAATEPTLLARQLDALIDLEVPVVELFWDIDTHVVDRLRNAGVVVVYQVGSAGEARAAERAGAQAIVAQGVEAGGHVRGVTPLRELLPAVVSAVSVPVLAAGGLSSGADMAIAMAMGAKGVVLGTALMATEEAFAHPYHQQRLVEAAAEDTVLTGSFHINWPPNAPVRVLRSPLTATTASSAELQQIGEEEGRPIYRFSTDSPLKSMTGDFASMALYAGTGVGAIGSVVSAAERIAQILEQADRLMPDFPTLPITTSSSVCMAGEFTGAYMGHAEAEEISDCLRDIAHELTAILRASLARRADEGTLAKPPFDRDAATLAGWVLVMDQLCAESDVAIGNIATSSQTKENSDQELSRRRTLVRDRLANLLPRMPENRTRAVLSALGRFVASMPFPNSDPSGGSGSAVL</sequence>
<comment type="caution">
    <text evidence="4">The sequence shown here is derived from an EMBL/GenBank/DDBJ whole genome shotgun (WGS) entry which is preliminary data.</text>
</comment>
<dbReference type="Pfam" id="PF03060">
    <property type="entry name" value="NMO"/>
    <property type="match status" value="1"/>
</dbReference>
<dbReference type="PANTHER" id="PTHR32332:SF20">
    <property type="entry name" value="2-NITROPROPANE DIOXYGENASE-LIKE PROTEIN"/>
    <property type="match status" value="1"/>
</dbReference>
<dbReference type="EMBL" id="JACYFU010000001">
    <property type="protein sequence ID" value="MBD8064817.1"/>
    <property type="molecule type" value="Genomic_DNA"/>
</dbReference>
<dbReference type="Proteomes" id="UP000654108">
    <property type="component" value="Unassembled WGS sequence"/>
</dbReference>
<evidence type="ECO:0000313" key="4">
    <source>
        <dbReference type="EMBL" id="MBD8064817.1"/>
    </source>
</evidence>
<name>A0A927ISG9_9HYPH</name>
<keyword evidence="2" id="KW-0288">FMN</keyword>
<dbReference type="CDD" id="cd04730">
    <property type="entry name" value="NPD_like"/>
    <property type="match status" value="1"/>
</dbReference>
<keyword evidence="4" id="KW-0503">Monooxygenase</keyword>
<dbReference type="GO" id="GO:0018580">
    <property type="term" value="F:nitronate monooxygenase activity"/>
    <property type="evidence" value="ECO:0007669"/>
    <property type="project" value="InterPro"/>
</dbReference>
<evidence type="ECO:0000256" key="3">
    <source>
        <dbReference type="ARBA" id="ARBA00023002"/>
    </source>
</evidence>
<dbReference type="AlphaFoldDB" id="A0A927ISG9"/>
<keyword evidence="5" id="KW-1185">Reference proteome</keyword>
<keyword evidence="1" id="KW-0285">Flavoprotein</keyword>
<evidence type="ECO:0000256" key="2">
    <source>
        <dbReference type="ARBA" id="ARBA00022643"/>
    </source>
</evidence>
<dbReference type="InterPro" id="IPR004136">
    <property type="entry name" value="NMO"/>
</dbReference>
<keyword evidence="3" id="KW-0560">Oxidoreductase</keyword>
<dbReference type="SUPFAM" id="SSF51412">
    <property type="entry name" value="Inosine monophosphate dehydrogenase (IMPDH)"/>
    <property type="match status" value="1"/>
</dbReference>
<dbReference type="Gene3D" id="3.20.20.70">
    <property type="entry name" value="Aldolase class I"/>
    <property type="match status" value="1"/>
</dbReference>
<gene>
    <name evidence="4" type="ORF">IC608_04920</name>
</gene>
<accession>A0A927ISG9</accession>
<protein>
    <submittedName>
        <fullName evidence="4">Nitronate monooxygenase</fullName>
    </submittedName>
</protein>
<dbReference type="InterPro" id="IPR013785">
    <property type="entry name" value="Aldolase_TIM"/>
</dbReference>
<reference evidence="4" key="1">
    <citation type="submission" date="2020-09" db="EMBL/GenBank/DDBJ databases">
        <title>Genome seq and assembly of Devosia sp.</title>
        <authorList>
            <person name="Chhetri G."/>
        </authorList>
    </citation>
    <scope>NUCLEOTIDE SEQUENCE</scope>
    <source>
        <strain evidence="4">PTR5</strain>
    </source>
</reference>
<dbReference type="PANTHER" id="PTHR32332">
    <property type="entry name" value="2-NITROPROPANE DIOXYGENASE"/>
    <property type="match status" value="1"/>
</dbReference>
<organism evidence="4 5">
    <name type="scientific">Devosia oryzisoli</name>
    <dbReference type="NCBI Taxonomy" id="2774138"/>
    <lineage>
        <taxon>Bacteria</taxon>
        <taxon>Pseudomonadati</taxon>
        <taxon>Pseudomonadota</taxon>
        <taxon>Alphaproteobacteria</taxon>
        <taxon>Hyphomicrobiales</taxon>
        <taxon>Devosiaceae</taxon>
        <taxon>Devosia</taxon>
    </lineage>
</organism>